<sequence length="102" mass="11693">MRVWLDSLLGLNSACLLYRGRVRLAFFAEVGLGLSFLRGGARLGISGTKLVRLILFVVLRDWARLFQCLGIFYSTCRTYEMSSVYLPFSKEESLRAWTRLGY</sequence>
<dbReference type="AlphaFoldDB" id="A0A6D2JBW0"/>
<organism evidence="1 2">
    <name type="scientific">Microthlaspi erraticum</name>
    <dbReference type="NCBI Taxonomy" id="1685480"/>
    <lineage>
        <taxon>Eukaryota</taxon>
        <taxon>Viridiplantae</taxon>
        <taxon>Streptophyta</taxon>
        <taxon>Embryophyta</taxon>
        <taxon>Tracheophyta</taxon>
        <taxon>Spermatophyta</taxon>
        <taxon>Magnoliopsida</taxon>
        <taxon>eudicotyledons</taxon>
        <taxon>Gunneridae</taxon>
        <taxon>Pentapetalae</taxon>
        <taxon>rosids</taxon>
        <taxon>malvids</taxon>
        <taxon>Brassicales</taxon>
        <taxon>Brassicaceae</taxon>
        <taxon>Coluteocarpeae</taxon>
        <taxon>Microthlaspi</taxon>
    </lineage>
</organism>
<reference evidence="1" key="1">
    <citation type="submission" date="2020-01" db="EMBL/GenBank/DDBJ databases">
        <authorList>
            <person name="Mishra B."/>
        </authorList>
    </citation>
    <scope>NUCLEOTIDE SEQUENCE [LARGE SCALE GENOMIC DNA]</scope>
</reference>
<keyword evidence="2" id="KW-1185">Reference proteome</keyword>
<proteinExistence type="predicted"/>
<dbReference type="Proteomes" id="UP000467841">
    <property type="component" value="Unassembled WGS sequence"/>
</dbReference>
<dbReference type="EMBL" id="CACVBM020001172">
    <property type="protein sequence ID" value="CAA7037178.1"/>
    <property type="molecule type" value="Genomic_DNA"/>
</dbReference>
<evidence type="ECO:0000313" key="1">
    <source>
        <dbReference type="EMBL" id="CAA7037178.1"/>
    </source>
</evidence>
<accession>A0A6D2JBW0</accession>
<name>A0A6D2JBW0_9BRAS</name>
<gene>
    <name evidence="1" type="ORF">MERR_LOCUS24413</name>
</gene>
<protein>
    <submittedName>
        <fullName evidence="1">Uncharacterized protein</fullName>
    </submittedName>
</protein>
<evidence type="ECO:0000313" key="2">
    <source>
        <dbReference type="Proteomes" id="UP000467841"/>
    </source>
</evidence>
<comment type="caution">
    <text evidence="1">The sequence shown here is derived from an EMBL/GenBank/DDBJ whole genome shotgun (WGS) entry which is preliminary data.</text>
</comment>